<keyword evidence="9 11" id="KW-0676">Redox-active center</keyword>
<evidence type="ECO:0000256" key="3">
    <source>
        <dbReference type="ARBA" id="ARBA00016961"/>
    </source>
</evidence>
<dbReference type="InterPro" id="IPR036188">
    <property type="entry name" value="FAD/NAD-bd_sf"/>
</dbReference>
<dbReference type="InterPro" id="IPR006258">
    <property type="entry name" value="Lipoamide_DH"/>
</dbReference>
<name>A0ABS2NJ36_9BACI</name>
<dbReference type="EC" id="1.8.1.4" evidence="2 11"/>
<comment type="caution">
    <text evidence="14">The sequence shown here is derived from an EMBL/GenBank/DDBJ whole genome shotgun (WGS) entry which is preliminary data.</text>
</comment>
<gene>
    <name evidence="14" type="ORF">JOC86_004403</name>
</gene>
<comment type="similarity">
    <text evidence="1 11">Belongs to the class-I pyridine nucleotide-disulfide oxidoreductase family.</text>
</comment>
<dbReference type="PROSITE" id="PS00076">
    <property type="entry name" value="PYRIDINE_REDOX_1"/>
    <property type="match status" value="1"/>
</dbReference>
<dbReference type="Proteomes" id="UP001646157">
    <property type="component" value="Unassembled WGS sequence"/>
</dbReference>
<dbReference type="InterPro" id="IPR004099">
    <property type="entry name" value="Pyr_nucl-diS_OxRdtase_dimer"/>
</dbReference>
<dbReference type="PRINTS" id="PR00368">
    <property type="entry name" value="FADPNR"/>
</dbReference>
<keyword evidence="8" id="KW-1015">Disulfide bond</keyword>
<dbReference type="PIRSF" id="PIRSF000350">
    <property type="entry name" value="Mercury_reductase_MerA"/>
    <property type="match status" value="1"/>
</dbReference>
<comment type="catalytic activity">
    <reaction evidence="10 11">
        <text>N(6)-[(R)-dihydrolipoyl]-L-lysyl-[protein] + NAD(+) = N(6)-[(R)-lipoyl]-L-lysyl-[protein] + NADH + H(+)</text>
        <dbReference type="Rhea" id="RHEA:15045"/>
        <dbReference type="Rhea" id="RHEA-COMP:10474"/>
        <dbReference type="Rhea" id="RHEA-COMP:10475"/>
        <dbReference type="ChEBI" id="CHEBI:15378"/>
        <dbReference type="ChEBI" id="CHEBI:57540"/>
        <dbReference type="ChEBI" id="CHEBI:57945"/>
        <dbReference type="ChEBI" id="CHEBI:83099"/>
        <dbReference type="ChEBI" id="CHEBI:83100"/>
        <dbReference type="EC" id="1.8.1.4"/>
    </reaction>
</comment>
<dbReference type="RefSeq" id="WP_205175009.1">
    <property type="nucleotide sequence ID" value="NZ_JAFBDZ010000006.1"/>
</dbReference>
<keyword evidence="4 11" id="KW-0285">Flavoprotein</keyword>
<dbReference type="InterPro" id="IPR012999">
    <property type="entry name" value="Pyr_OxRdtase_I_AS"/>
</dbReference>
<evidence type="ECO:0000256" key="2">
    <source>
        <dbReference type="ARBA" id="ARBA00012608"/>
    </source>
</evidence>
<dbReference type="InterPro" id="IPR050151">
    <property type="entry name" value="Class-I_Pyr_Nuc-Dis_Oxidored"/>
</dbReference>
<keyword evidence="7 11" id="KW-0520">NAD</keyword>
<evidence type="ECO:0000256" key="8">
    <source>
        <dbReference type="ARBA" id="ARBA00023157"/>
    </source>
</evidence>
<feature type="domain" description="FAD/NAD(P)-binding" evidence="13">
    <location>
        <begin position="11"/>
        <end position="328"/>
    </location>
</feature>
<dbReference type="Gene3D" id="3.30.390.30">
    <property type="match status" value="1"/>
</dbReference>
<sequence length="476" mass="52041">MVVGEITEERDLVVIGGGPGGYHAAIRANQLGLSVTLVEKEELGGVCLNKGCIPSKLMTHFAKRYKAIEHDRNMGLDISAVSINLSRLQEYKKNLTSGLKKGVESLCKANKIEILKGTAMFLSEDRIGIENGHQYSIYRFKKAIIATGSTTRPSPHFPNNDSRCLDSASIFELKELPEELIVEGSGYIELEVAMSFQALGSKVTLILNSELDFDQTMTKELFRVLKKNKVKVLKGYSLKEMKHEGSSLKAQYSSDGGETILVEGSHYFSVGKQVPNIEELGIDRLKLEQNEEGFLIVNEQCQTSLPHIYAIGDVTGGKILATKAIKQGKVAAEAIAGFASEYNEFFLPAIVHTIPAIASVGLTEEQAKDRYEIMTSVYPLGGNGFAQLTGEKEGVVKVIMDRQSDVLLGLHMMGSSAVELISSSIIGLEMGGRDEDFTFPFYPHPSINESLLEAVEALKGKAIHLPPSKQREIAKV</sequence>
<feature type="domain" description="Pyridine nucleotide-disulphide oxidoreductase dimerisation" evidence="12">
    <location>
        <begin position="348"/>
        <end position="454"/>
    </location>
</feature>
<keyword evidence="6 11" id="KW-0560">Oxidoreductase</keyword>
<evidence type="ECO:0000259" key="12">
    <source>
        <dbReference type="Pfam" id="PF02852"/>
    </source>
</evidence>
<evidence type="ECO:0000256" key="4">
    <source>
        <dbReference type="ARBA" id="ARBA00022630"/>
    </source>
</evidence>
<protein>
    <recommendedName>
        <fullName evidence="3 11">Dihydrolipoyl dehydrogenase</fullName>
        <ecNumber evidence="2 11">1.8.1.4</ecNumber>
    </recommendedName>
</protein>
<evidence type="ECO:0000256" key="10">
    <source>
        <dbReference type="ARBA" id="ARBA00049187"/>
    </source>
</evidence>
<dbReference type="InterPro" id="IPR001100">
    <property type="entry name" value="Pyr_nuc-diS_OxRdtase"/>
</dbReference>
<dbReference type="PANTHER" id="PTHR22912">
    <property type="entry name" value="DISULFIDE OXIDOREDUCTASE"/>
    <property type="match status" value="1"/>
</dbReference>
<accession>A0ABS2NJ36</accession>
<dbReference type="PANTHER" id="PTHR22912:SF151">
    <property type="entry name" value="DIHYDROLIPOYL DEHYDROGENASE, MITOCHONDRIAL"/>
    <property type="match status" value="1"/>
</dbReference>
<dbReference type="Pfam" id="PF07992">
    <property type="entry name" value="Pyr_redox_2"/>
    <property type="match status" value="1"/>
</dbReference>
<evidence type="ECO:0000313" key="14">
    <source>
        <dbReference type="EMBL" id="MBM7587828.1"/>
    </source>
</evidence>
<dbReference type="InterPro" id="IPR023753">
    <property type="entry name" value="FAD/NAD-binding_dom"/>
</dbReference>
<evidence type="ECO:0000256" key="11">
    <source>
        <dbReference type="RuleBase" id="RU003692"/>
    </source>
</evidence>
<organism evidence="14 15">
    <name type="scientific">Rossellomorea pakistanensis</name>
    <dbReference type="NCBI Taxonomy" id="992288"/>
    <lineage>
        <taxon>Bacteria</taxon>
        <taxon>Bacillati</taxon>
        <taxon>Bacillota</taxon>
        <taxon>Bacilli</taxon>
        <taxon>Bacillales</taxon>
        <taxon>Bacillaceae</taxon>
        <taxon>Rossellomorea</taxon>
    </lineage>
</organism>
<dbReference type="NCBIfam" id="TIGR01350">
    <property type="entry name" value="lipoamide_DH"/>
    <property type="match status" value="1"/>
</dbReference>
<keyword evidence="15" id="KW-1185">Reference proteome</keyword>
<proteinExistence type="inferred from homology"/>
<dbReference type="SUPFAM" id="SSF55424">
    <property type="entry name" value="FAD/NAD-linked reductases, dimerisation (C-terminal) domain"/>
    <property type="match status" value="1"/>
</dbReference>
<comment type="miscellaneous">
    <text evidence="11">The active site is a redox-active disulfide bond.</text>
</comment>
<dbReference type="SUPFAM" id="SSF51905">
    <property type="entry name" value="FAD/NAD(P)-binding domain"/>
    <property type="match status" value="2"/>
</dbReference>
<evidence type="ECO:0000256" key="6">
    <source>
        <dbReference type="ARBA" id="ARBA00023002"/>
    </source>
</evidence>
<dbReference type="PRINTS" id="PR00411">
    <property type="entry name" value="PNDRDTASEI"/>
</dbReference>
<evidence type="ECO:0000256" key="7">
    <source>
        <dbReference type="ARBA" id="ARBA00023027"/>
    </source>
</evidence>
<dbReference type="Gene3D" id="3.50.50.60">
    <property type="entry name" value="FAD/NAD(P)-binding domain"/>
    <property type="match status" value="2"/>
</dbReference>
<evidence type="ECO:0000256" key="9">
    <source>
        <dbReference type="ARBA" id="ARBA00023284"/>
    </source>
</evidence>
<comment type="cofactor">
    <cofactor evidence="11">
        <name>FAD</name>
        <dbReference type="ChEBI" id="CHEBI:57692"/>
    </cofactor>
    <text evidence="11">Binds 1 FAD per subunit.</text>
</comment>
<dbReference type="Pfam" id="PF02852">
    <property type="entry name" value="Pyr_redox_dim"/>
    <property type="match status" value="1"/>
</dbReference>
<keyword evidence="5 11" id="KW-0274">FAD</keyword>
<evidence type="ECO:0000313" key="15">
    <source>
        <dbReference type="Proteomes" id="UP001646157"/>
    </source>
</evidence>
<dbReference type="GO" id="GO:0004148">
    <property type="term" value="F:dihydrolipoyl dehydrogenase (NADH) activity"/>
    <property type="evidence" value="ECO:0007669"/>
    <property type="project" value="UniProtKB-EC"/>
</dbReference>
<dbReference type="InterPro" id="IPR016156">
    <property type="entry name" value="FAD/NAD-linked_Rdtase_dimer_sf"/>
</dbReference>
<evidence type="ECO:0000259" key="13">
    <source>
        <dbReference type="Pfam" id="PF07992"/>
    </source>
</evidence>
<reference evidence="14 15" key="1">
    <citation type="submission" date="2021-01" db="EMBL/GenBank/DDBJ databases">
        <title>Genomic Encyclopedia of Type Strains, Phase IV (KMG-IV): sequencing the most valuable type-strain genomes for metagenomic binning, comparative biology and taxonomic classification.</title>
        <authorList>
            <person name="Goeker M."/>
        </authorList>
    </citation>
    <scope>NUCLEOTIDE SEQUENCE [LARGE SCALE GENOMIC DNA]</scope>
    <source>
        <strain evidence="14 15">DSM 24834</strain>
    </source>
</reference>
<dbReference type="EMBL" id="JAFBDZ010000006">
    <property type="protein sequence ID" value="MBM7587828.1"/>
    <property type="molecule type" value="Genomic_DNA"/>
</dbReference>
<evidence type="ECO:0000256" key="5">
    <source>
        <dbReference type="ARBA" id="ARBA00022827"/>
    </source>
</evidence>
<evidence type="ECO:0000256" key="1">
    <source>
        <dbReference type="ARBA" id="ARBA00007532"/>
    </source>
</evidence>